<accession>A0ABV0G076</accession>
<dbReference type="PANTHER" id="PTHR45588:SF1">
    <property type="entry name" value="WW DOMAIN-CONTAINING PROTEIN"/>
    <property type="match status" value="1"/>
</dbReference>
<keyword evidence="3" id="KW-1185">Reference proteome</keyword>
<organism evidence="2 3">
    <name type="scientific">Roseateles paludis</name>
    <dbReference type="NCBI Taxonomy" id="3145238"/>
    <lineage>
        <taxon>Bacteria</taxon>
        <taxon>Pseudomonadati</taxon>
        <taxon>Pseudomonadota</taxon>
        <taxon>Betaproteobacteria</taxon>
        <taxon>Burkholderiales</taxon>
        <taxon>Sphaerotilaceae</taxon>
        <taxon>Roseateles</taxon>
    </lineage>
</organism>
<keyword evidence="1" id="KW-0732">Signal</keyword>
<feature type="chain" id="PRO_5047182314" description="Tetratricopeptide repeat protein" evidence="1">
    <location>
        <begin position="20"/>
        <end position="565"/>
    </location>
</feature>
<sequence>MPKLSSLLSLCASATLLGACVTTLESEPPATSITAMAGLGPSSFVVTASDPQARAWFAQGLQLAYAFEHGEAVRVFRAAAARDPSCAMCAWGVAYALGPNINNPDRGPQRDIRRYLAKAQAAAAGVTPKERALIDALALRFGRADEQAQQRYEAMGSALCSTRGKAKQADPKELAYAAAMSDVVQRYPDDPDVVTLYADAQMNTLSWEWWDPKTGQPNGRVGDVIERLAEITKRYPQHTGALHFYVHVAEHSPRPQQAEAAADALGTVAPEAPHLVHMGSHIYKNIGRFADGSRANEQALEVQKRFDATLNAQGVKGGGWWNRHHLHFLWYAALMEGRLDLSLSTARDMAKRYGRLGDAAGEYTLMLPLATLVRLERWQDVLAEPMPGEGLGVLRTYVAFARGMALLHTGQLVPAKAEAVELARLRALPAVQAARMWGEDTPVKLVALSEALLMGSLARTERRFDEAVTQLRKAADLDDELGTDPPMLGGGARLALAGALMDAGRLDEAGKEMAEALRLNGPSAWSHQALAQLAAARGNAAESQRHADQARLAWGRAQGADLPRL</sequence>
<dbReference type="SUPFAM" id="SSF48452">
    <property type="entry name" value="TPR-like"/>
    <property type="match status" value="2"/>
</dbReference>
<reference evidence="2 3" key="1">
    <citation type="submission" date="2024-05" db="EMBL/GenBank/DDBJ databases">
        <title>Roseateles sp. DJS-2-20 16S ribosomal RNA gene Genome sequencing and assembly.</title>
        <authorList>
            <person name="Woo H."/>
        </authorList>
    </citation>
    <scope>NUCLEOTIDE SEQUENCE [LARGE SCALE GENOMIC DNA]</scope>
    <source>
        <strain evidence="2 3">DJS-2-20</strain>
    </source>
</reference>
<dbReference type="Proteomes" id="UP001495147">
    <property type="component" value="Unassembled WGS sequence"/>
</dbReference>
<dbReference type="InterPro" id="IPR011990">
    <property type="entry name" value="TPR-like_helical_dom_sf"/>
</dbReference>
<dbReference type="EMBL" id="JBDPZD010000002">
    <property type="protein sequence ID" value="MEO3691135.1"/>
    <property type="molecule type" value="Genomic_DNA"/>
</dbReference>
<comment type="caution">
    <text evidence="2">The sequence shown here is derived from an EMBL/GenBank/DDBJ whole genome shotgun (WGS) entry which is preliminary data.</text>
</comment>
<evidence type="ECO:0008006" key="4">
    <source>
        <dbReference type="Google" id="ProtNLM"/>
    </source>
</evidence>
<dbReference type="PROSITE" id="PS51257">
    <property type="entry name" value="PROKAR_LIPOPROTEIN"/>
    <property type="match status" value="1"/>
</dbReference>
<feature type="signal peptide" evidence="1">
    <location>
        <begin position="1"/>
        <end position="19"/>
    </location>
</feature>
<gene>
    <name evidence="2" type="ORF">ABDJ85_06600</name>
</gene>
<name>A0ABV0G076_9BURK</name>
<dbReference type="PANTHER" id="PTHR45588">
    <property type="entry name" value="TPR DOMAIN-CONTAINING PROTEIN"/>
    <property type="match status" value="1"/>
</dbReference>
<evidence type="ECO:0000256" key="1">
    <source>
        <dbReference type="SAM" id="SignalP"/>
    </source>
</evidence>
<evidence type="ECO:0000313" key="3">
    <source>
        <dbReference type="Proteomes" id="UP001495147"/>
    </source>
</evidence>
<dbReference type="Gene3D" id="1.25.40.10">
    <property type="entry name" value="Tetratricopeptide repeat domain"/>
    <property type="match status" value="2"/>
</dbReference>
<dbReference type="RefSeq" id="WP_347703978.1">
    <property type="nucleotide sequence ID" value="NZ_JBDPZD010000002.1"/>
</dbReference>
<proteinExistence type="predicted"/>
<protein>
    <recommendedName>
        <fullName evidence="4">Tetratricopeptide repeat protein</fullName>
    </recommendedName>
</protein>
<evidence type="ECO:0000313" key="2">
    <source>
        <dbReference type="EMBL" id="MEO3691135.1"/>
    </source>
</evidence>